<dbReference type="EMBL" id="NFLJ01000011">
    <property type="protein sequence ID" value="OUQ34989.1"/>
    <property type="molecule type" value="Genomic_DNA"/>
</dbReference>
<proteinExistence type="predicted"/>
<dbReference type="InterPro" id="IPR013494">
    <property type="entry name" value="CHP02678"/>
</dbReference>
<dbReference type="Proteomes" id="UP000195305">
    <property type="component" value="Unassembled WGS sequence"/>
</dbReference>
<comment type="caution">
    <text evidence="1">The sequence shown here is derived from an EMBL/GenBank/DDBJ whole genome shotgun (WGS) entry which is preliminary data.</text>
</comment>
<name>A0A1Y4SYH0_9FIRM</name>
<keyword evidence="2" id="KW-1185">Reference proteome</keyword>
<protein>
    <submittedName>
        <fullName evidence="1">TIGR02678 family protein</fullName>
    </submittedName>
</protein>
<evidence type="ECO:0000313" key="1">
    <source>
        <dbReference type="EMBL" id="OUQ34989.1"/>
    </source>
</evidence>
<reference evidence="1 2" key="1">
    <citation type="journal article" date="2018" name="BMC Genomics">
        <title>Whole genome sequencing and function prediction of 133 gut anaerobes isolated from chicken caecum in pure cultures.</title>
        <authorList>
            <person name="Medvecky M."/>
            <person name="Cejkova D."/>
            <person name="Polansky O."/>
            <person name="Karasova D."/>
            <person name="Kubasova T."/>
            <person name="Cizek A."/>
            <person name="Rychlik I."/>
        </authorList>
    </citation>
    <scope>NUCLEOTIDE SEQUENCE [LARGE SCALE GENOMIC DNA]</scope>
    <source>
        <strain evidence="1 2">An13</strain>
    </source>
</reference>
<dbReference type="OrthoDB" id="1654131at2"/>
<organism evidence="1 2">
    <name type="scientific">Massilimicrobiota timonensis</name>
    <dbReference type="NCBI Taxonomy" id="1776392"/>
    <lineage>
        <taxon>Bacteria</taxon>
        <taxon>Bacillati</taxon>
        <taxon>Bacillota</taxon>
        <taxon>Erysipelotrichia</taxon>
        <taxon>Erysipelotrichales</taxon>
        <taxon>Erysipelotrichaceae</taxon>
        <taxon>Massilimicrobiota</taxon>
    </lineage>
</organism>
<dbReference type="NCBIfam" id="TIGR02678">
    <property type="entry name" value="TIGR02678 family protein"/>
    <property type="match status" value="1"/>
</dbReference>
<evidence type="ECO:0000313" key="2">
    <source>
        <dbReference type="Proteomes" id="UP000195305"/>
    </source>
</evidence>
<sequence length="390" mass="47025">MGILSCQNLKLYLRRKFMNNKEVLLSQRWVLKRNDRERYYQIKDHIKELRNLFQEKAGFSLISHPQFIRLDKTPGKAEPWMGITQFQHVEEYQILCYILTFLEDKEIEEQFILSHLCEFVQIQLGVDEEYWLQFKHRKMLVNVLKYCIKEQLIIQDDGNSDQFMQDQFVEVLFENTGLSRYFMRNFTADVFEWVDPQDVMENEWVSNDSQDRGLIRIQRVYRRLLLSCGIYREDDENDDFSYIRRYRKSIEKDLQQFFPCDLQVYESSAFLILDDDVKVGQMFPKSNALDELVVLCCSQIRKGIKNRDYKIDEREIYIDQKERILKRFKLVIQKQISYLPATYRQKSIDQLVDMVYQRFMEIGFMSCQNDDVIFYPVVAKLTGEFEEGQS</sequence>
<gene>
    <name evidence="1" type="ORF">B5E75_04900</name>
</gene>
<accession>A0A1Y4SYH0</accession>
<dbReference type="AlphaFoldDB" id="A0A1Y4SYH0"/>
<dbReference type="Pfam" id="PF09661">
    <property type="entry name" value="DUF2398"/>
    <property type="match status" value="1"/>
</dbReference>